<accession>A0A8R7TE78</accession>
<protein>
    <submittedName>
        <fullName evidence="1">Uncharacterized protein</fullName>
    </submittedName>
</protein>
<name>A0A8R7TE78_TRIUA</name>
<dbReference type="Proteomes" id="UP000015106">
    <property type="component" value="Chromosome 2"/>
</dbReference>
<evidence type="ECO:0000313" key="1">
    <source>
        <dbReference type="EnsemblPlants" id="TuG1812G0200001497.01.T01"/>
    </source>
</evidence>
<dbReference type="AlphaFoldDB" id="A0A8R7TE78"/>
<sequence>MDELAQGEPKKRKIDYTLATQGPTTAGGSGAGVATLPKTGPSIMNHTLPFMVPPAGAAPPLIIPGFGLPFVGMPPVGAGGMPRLPMLASGGPPPLCPACHRATRQPNQARVGMSPFNRPDPHICLCLPCQERLDQRIQYCQDCRAFYATNTGFTR</sequence>
<reference evidence="1" key="2">
    <citation type="submission" date="2018-03" db="EMBL/GenBank/DDBJ databases">
        <title>The Triticum urartu genome reveals the dynamic nature of wheat genome evolution.</title>
        <authorList>
            <person name="Ling H."/>
            <person name="Ma B."/>
            <person name="Shi X."/>
            <person name="Liu H."/>
            <person name="Dong L."/>
            <person name="Sun H."/>
            <person name="Cao Y."/>
            <person name="Gao Q."/>
            <person name="Zheng S."/>
            <person name="Li Y."/>
            <person name="Yu Y."/>
            <person name="Du H."/>
            <person name="Qi M."/>
            <person name="Li Y."/>
            <person name="Yu H."/>
            <person name="Cui Y."/>
            <person name="Wang N."/>
            <person name="Chen C."/>
            <person name="Wu H."/>
            <person name="Zhao Y."/>
            <person name="Zhang J."/>
            <person name="Li Y."/>
            <person name="Zhou W."/>
            <person name="Zhang B."/>
            <person name="Hu W."/>
            <person name="Eijk M."/>
            <person name="Tang J."/>
            <person name="Witsenboer H."/>
            <person name="Zhao S."/>
            <person name="Li Z."/>
            <person name="Zhang A."/>
            <person name="Wang D."/>
            <person name="Liang C."/>
        </authorList>
    </citation>
    <scope>NUCLEOTIDE SEQUENCE [LARGE SCALE GENOMIC DNA]</scope>
    <source>
        <strain evidence="1">cv. G1812</strain>
    </source>
</reference>
<dbReference type="Gramene" id="TuG1812G0200001497.01.T01">
    <property type="protein sequence ID" value="TuG1812G0200001497.01.T01"/>
    <property type="gene ID" value="TuG1812G0200001497.01"/>
</dbReference>
<reference evidence="1" key="3">
    <citation type="submission" date="2022-06" db="UniProtKB">
        <authorList>
            <consortium name="EnsemblPlants"/>
        </authorList>
    </citation>
    <scope>IDENTIFICATION</scope>
</reference>
<organism evidence="1 2">
    <name type="scientific">Triticum urartu</name>
    <name type="common">Red wild einkorn</name>
    <name type="synonym">Crithodium urartu</name>
    <dbReference type="NCBI Taxonomy" id="4572"/>
    <lineage>
        <taxon>Eukaryota</taxon>
        <taxon>Viridiplantae</taxon>
        <taxon>Streptophyta</taxon>
        <taxon>Embryophyta</taxon>
        <taxon>Tracheophyta</taxon>
        <taxon>Spermatophyta</taxon>
        <taxon>Magnoliopsida</taxon>
        <taxon>Liliopsida</taxon>
        <taxon>Poales</taxon>
        <taxon>Poaceae</taxon>
        <taxon>BOP clade</taxon>
        <taxon>Pooideae</taxon>
        <taxon>Triticodae</taxon>
        <taxon>Triticeae</taxon>
        <taxon>Triticinae</taxon>
        <taxon>Triticum</taxon>
    </lineage>
</organism>
<keyword evidence="2" id="KW-1185">Reference proteome</keyword>
<reference evidence="2" key="1">
    <citation type="journal article" date="2013" name="Nature">
        <title>Draft genome of the wheat A-genome progenitor Triticum urartu.</title>
        <authorList>
            <person name="Ling H.Q."/>
            <person name="Zhao S."/>
            <person name="Liu D."/>
            <person name="Wang J."/>
            <person name="Sun H."/>
            <person name="Zhang C."/>
            <person name="Fan H."/>
            <person name="Li D."/>
            <person name="Dong L."/>
            <person name="Tao Y."/>
            <person name="Gao C."/>
            <person name="Wu H."/>
            <person name="Li Y."/>
            <person name="Cui Y."/>
            <person name="Guo X."/>
            <person name="Zheng S."/>
            <person name="Wang B."/>
            <person name="Yu K."/>
            <person name="Liang Q."/>
            <person name="Yang W."/>
            <person name="Lou X."/>
            <person name="Chen J."/>
            <person name="Feng M."/>
            <person name="Jian J."/>
            <person name="Zhang X."/>
            <person name="Luo G."/>
            <person name="Jiang Y."/>
            <person name="Liu J."/>
            <person name="Wang Z."/>
            <person name="Sha Y."/>
            <person name="Zhang B."/>
            <person name="Wu H."/>
            <person name="Tang D."/>
            <person name="Shen Q."/>
            <person name="Xue P."/>
            <person name="Zou S."/>
            <person name="Wang X."/>
            <person name="Liu X."/>
            <person name="Wang F."/>
            <person name="Yang Y."/>
            <person name="An X."/>
            <person name="Dong Z."/>
            <person name="Zhang K."/>
            <person name="Zhang X."/>
            <person name="Luo M.C."/>
            <person name="Dvorak J."/>
            <person name="Tong Y."/>
            <person name="Wang J."/>
            <person name="Yang H."/>
            <person name="Li Z."/>
            <person name="Wang D."/>
            <person name="Zhang A."/>
            <person name="Wang J."/>
        </authorList>
    </citation>
    <scope>NUCLEOTIDE SEQUENCE</scope>
    <source>
        <strain evidence="2">cv. G1812</strain>
    </source>
</reference>
<evidence type="ECO:0000313" key="2">
    <source>
        <dbReference type="Proteomes" id="UP000015106"/>
    </source>
</evidence>
<dbReference type="EnsemblPlants" id="TuG1812G0200001497.01.T01">
    <property type="protein sequence ID" value="TuG1812G0200001497.01.T01"/>
    <property type="gene ID" value="TuG1812G0200001497.01"/>
</dbReference>
<proteinExistence type="predicted"/>